<comment type="caution">
    <text evidence="9">The sequence shown here is derived from an EMBL/GenBank/DDBJ whole genome shotgun (WGS) entry which is preliminary data.</text>
</comment>
<organism evidence="9 10">
    <name type="scientific">Babesia divergens</name>
    <dbReference type="NCBI Taxonomy" id="32595"/>
    <lineage>
        <taxon>Eukaryota</taxon>
        <taxon>Sar</taxon>
        <taxon>Alveolata</taxon>
        <taxon>Apicomplexa</taxon>
        <taxon>Aconoidasida</taxon>
        <taxon>Piroplasmida</taxon>
        <taxon>Babesiidae</taxon>
        <taxon>Babesia</taxon>
    </lineage>
</organism>
<accession>A0AAD9GFF5</accession>
<dbReference type="AlphaFoldDB" id="A0AAD9GFF5"/>
<dbReference type="InterPro" id="IPR004342">
    <property type="entry name" value="EXS_C"/>
</dbReference>
<feature type="transmembrane region" description="Helical" evidence="6">
    <location>
        <begin position="482"/>
        <end position="500"/>
    </location>
</feature>
<feature type="transmembrane region" description="Helical" evidence="6">
    <location>
        <begin position="443"/>
        <end position="462"/>
    </location>
</feature>
<evidence type="ECO:0000256" key="3">
    <source>
        <dbReference type="ARBA" id="ARBA00022692"/>
    </source>
</evidence>
<dbReference type="Pfam" id="PF03105">
    <property type="entry name" value="SPX"/>
    <property type="match status" value="1"/>
</dbReference>
<keyword evidence="4 6" id="KW-1133">Transmembrane helix</keyword>
<dbReference type="PROSITE" id="PS51380">
    <property type="entry name" value="EXS"/>
    <property type="match status" value="1"/>
</dbReference>
<feature type="transmembrane region" description="Helical" evidence="6">
    <location>
        <begin position="524"/>
        <end position="544"/>
    </location>
</feature>
<proteinExistence type="inferred from homology"/>
<evidence type="ECO:0000256" key="2">
    <source>
        <dbReference type="ARBA" id="ARBA00009665"/>
    </source>
</evidence>
<dbReference type="Proteomes" id="UP001195914">
    <property type="component" value="Unassembled WGS sequence"/>
</dbReference>
<dbReference type="PANTHER" id="PTHR10783:SF46">
    <property type="entry name" value="PROTEIN ERD1 HOMOLOG 2"/>
    <property type="match status" value="1"/>
</dbReference>
<evidence type="ECO:0000259" key="8">
    <source>
        <dbReference type="PROSITE" id="PS51382"/>
    </source>
</evidence>
<feature type="domain" description="SPX" evidence="8">
    <location>
        <begin position="1"/>
        <end position="386"/>
    </location>
</feature>
<dbReference type="PANTHER" id="PTHR10783">
    <property type="entry name" value="XENOTROPIC AND POLYTROPIC RETROVIRUS RECEPTOR 1-RELATED"/>
    <property type="match status" value="1"/>
</dbReference>
<keyword evidence="10" id="KW-1185">Reference proteome</keyword>
<dbReference type="EMBL" id="JAHBMH010000033">
    <property type="protein sequence ID" value="KAK1937393.1"/>
    <property type="molecule type" value="Genomic_DNA"/>
</dbReference>
<evidence type="ECO:0000313" key="10">
    <source>
        <dbReference type="Proteomes" id="UP001195914"/>
    </source>
</evidence>
<gene>
    <name evidence="9" type="ORF">X943_001538</name>
</gene>
<evidence type="ECO:0000259" key="7">
    <source>
        <dbReference type="PROSITE" id="PS51380"/>
    </source>
</evidence>
<dbReference type="InterPro" id="IPR004331">
    <property type="entry name" value="SPX_dom"/>
</dbReference>
<dbReference type="GO" id="GO:0005737">
    <property type="term" value="C:cytoplasm"/>
    <property type="evidence" value="ECO:0007669"/>
    <property type="project" value="TreeGrafter"/>
</dbReference>
<dbReference type="Pfam" id="PF03124">
    <property type="entry name" value="EXS"/>
    <property type="match status" value="1"/>
</dbReference>
<dbReference type="PROSITE" id="PS51382">
    <property type="entry name" value="SPX"/>
    <property type="match status" value="1"/>
</dbReference>
<feature type="transmembrane region" description="Helical" evidence="6">
    <location>
        <begin position="714"/>
        <end position="738"/>
    </location>
</feature>
<protein>
    <submittedName>
        <fullName evidence="9">EXS family protein</fullName>
    </submittedName>
</protein>
<evidence type="ECO:0000256" key="4">
    <source>
        <dbReference type="ARBA" id="ARBA00022989"/>
    </source>
</evidence>
<feature type="transmembrane region" description="Helical" evidence="6">
    <location>
        <begin position="759"/>
        <end position="780"/>
    </location>
</feature>
<evidence type="ECO:0000256" key="1">
    <source>
        <dbReference type="ARBA" id="ARBA00004141"/>
    </source>
</evidence>
<keyword evidence="5 6" id="KW-0472">Membrane</keyword>
<name>A0AAD9GFF5_BABDI</name>
<feature type="transmembrane region" description="Helical" evidence="6">
    <location>
        <begin position="684"/>
        <end position="702"/>
    </location>
</feature>
<comment type="subcellular location">
    <subcellularLocation>
        <location evidence="1">Membrane</location>
        <topology evidence="1">Multi-pass membrane protein</topology>
    </subcellularLocation>
</comment>
<dbReference type="GO" id="GO:0016020">
    <property type="term" value="C:membrane"/>
    <property type="evidence" value="ECO:0007669"/>
    <property type="project" value="UniProtKB-SubCell"/>
</dbReference>
<evidence type="ECO:0000256" key="5">
    <source>
        <dbReference type="ARBA" id="ARBA00023136"/>
    </source>
</evidence>
<feature type="domain" description="EXS" evidence="7">
    <location>
        <begin position="644"/>
        <end position="844"/>
    </location>
</feature>
<comment type="similarity">
    <text evidence="2">Belongs to the SYG1 (TC 2.A.94) family.</text>
</comment>
<keyword evidence="3 6" id="KW-0812">Transmembrane</keyword>
<feature type="transmembrane region" description="Helical" evidence="6">
    <location>
        <begin position="646"/>
        <end position="663"/>
    </location>
</feature>
<reference evidence="9" key="1">
    <citation type="journal article" date="2014" name="Nucleic Acids Res.">
        <title>The evolutionary dynamics of variant antigen genes in Babesia reveal a history of genomic innovation underlying host-parasite interaction.</title>
        <authorList>
            <person name="Jackson A.P."/>
            <person name="Otto T.D."/>
            <person name="Darby A."/>
            <person name="Ramaprasad A."/>
            <person name="Xia D."/>
            <person name="Echaide I.E."/>
            <person name="Farber M."/>
            <person name="Gahlot S."/>
            <person name="Gamble J."/>
            <person name="Gupta D."/>
            <person name="Gupta Y."/>
            <person name="Jackson L."/>
            <person name="Malandrin L."/>
            <person name="Malas T.B."/>
            <person name="Moussa E."/>
            <person name="Nair M."/>
            <person name="Reid A.J."/>
            <person name="Sanders M."/>
            <person name="Sharma J."/>
            <person name="Tracey A."/>
            <person name="Quail M.A."/>
            <person name="Weir W."/>
            <person name="Wastling J.M."/>
            <person name="Hall N."/>
            <person name="Willadsen P."/>
            <person name="Lingelbach K."/>
            <person name="Shiels B."/>
            <person name="Tait A."/>
            <person name="Berriman M."/>
            <person name="Allred D.R."/>
            <person name="Pain A."/>
        </authorList>
    </citation>
    <scope>NUCLEOTIDE SEQUENCE</scope>
    <source>
        <strain evidence="9">1802A</strain>
    </source>
</reference>
<evidence type="ECO:0000313" key="9">
    <source>
        <dbReference type="EMBL" id="KAK1937393.1"/>
    </source>
</evidence>
<reference evidence="9" key="2">
    <citation type="submission" date="2021-05" db="EMBL/GenBank/DDBJ databases">
        <authorList>
            <person name="Pain A."/>
        </authorList>
    </citation>
    <scope>NUCLEOTIDE SEQUENCE</scope>
    <source>
        <strain evidence="9">1802A</strain>
    </source>
</reference>
<feature type="transmembrane region" description="Helical" evidence="6">
    <location>
        <begin position="556"/>
        <end position="574"/>
    </location>
</feature>
<sequence>MKFGTKLRTFVVPEWEDKYIRYKQLSRLAKRAGRLKTQPTPRSEDEERELLENLFTIDESISEPRSHPLCHKFGSHNAFPGCEQEQAPRSASAGCLNVEGSSVIDLPYDCAGSKASISPFAVSACMQDESDLMHQSKDDSGTELVRLVAEQFEKEGHLSFATLRSKPENIDYLNKVLNTLEVAEQAADRKYNERLGDLHHEGRDIEGSSLSRSTSSKQVTISVASQSVGCKLCNGHRLGSSFSSRLGQRKPMKNHWRRLIRLEGLRRYCGHGPSRFNLSKHTPRMQQEALSMFNKVLRDDIRVVILHYVTEMEYIKALVRFLKGDIARRGKLDESYKGLIRKACTALWDSCDKLKLYLNLNTLAVYKALKKKDKHLATADVFNLYPTYKSILLSLDVSNSTVDEVAQIYNSLMDQVVVDFGILKSNMEVTLDSMRQKPAHGLYFIYGLCTVLLANSLFLCLFKFDGNFNLELLLSQIGNFRFFFIVSLVWWGFGWCQNYLETYGVNYQFQFGLSSNYAASENDYYLIAVFQMLTCLTVFVLFVLDCRLQVFSTHRWHFIYSIVLVFLSLIVAMWPNENLKLKMRRRLLMAVLRVIGAPFGVGEKVSLGDSIIADVMTSLTRPLRDLVFMITYFCAGMFSQRKVESPVVKTWIVPMVMSYPYVVRFSQCLRRYINEKRCLHLGNMAKYISGICCVVVSSIDWVELFHIDLWQRNLLVITFYVCATLFQCWWDYVVDWGLAISWNIFKTRQNRRMYRREAYYAAVVFNMMCRCTWALTTVPFFHIRNEVIPSDVLFLVVSVIEIVRRIVWVTFRLESEHLLNSYKYRTALWVPKLYNCKNLIVKEMKMLNEAL</sequence>
<evidence type="ECO:0000256" key="6">
    <source>
        <dbReference type="SAM" id="Phobius"/>
    </source>
</evidence>